<evidence type="ECO:0000256" key="4">
    <source>
        <dbReference type="ARBA" id="ARBA00022840"/>
    </source>
</evidence>
<feature type="domain" description="ABC transporter" evidence="6">
    <location>
        <begin position="6"/>
        <end position="247"/>
    </location>
</feature>
<evidence type="ECO:0000256" key="2">
    <source>
        <dbReference type="ARBA" id="ARBA00022448"/>
    </source>
</evidence>
<evidence type="ECO:0000313" key="8">
    <source>
        <dbReference type="Proteomes" id="UP000558997"/>
    </source>
</evidence>
<dbReference type="InterPro" id="IPR050319">
    <property type="entry name" value="ABC_transp_ATP-bind"/>
</dbReference>
<feature type="region of interest" description="Disordered" evidence="5">
    <location>
        <begin position="246"/>
        <end position="269"/>
    </location>
</feature>
<dbReference type="SUPFAM" id="SSF52540">
    <property type="entry name" value="P-loop containing nucleoside triphosphate hydrolases"/>
    <property type="match status" value="1"/>
</dbReference>
<keyword evidence="8" id="KW-1185">Reference proteome</keyword>
<dbReference type="PANTHER" id="PTHR43776:SF7">
    <property type="entry name" value="D,D-DIPEPTIDE TRANSPORT ATP-BINDING PROTEIN DDPF-RELATED"/>
    <property type="match status" value="1"/>
</dbReference>
<dbReference type="Proteomes" id="UP000558997">
    <property type="component" value="Unassembled WGS sequence"/>
</dbReference>
<evidence type="ECO:0000259" key="6">
    <source>
        <dbReference type="PROSITE" id="PS50893"/>
    </source>
</evidence>
<keyword evidence="3" id="KW-0547">Nucleotide-binding</keyword>
<dbReference type="PROSITE" id="PS50893">
    <property type="entry name" value="ABC_TRANSPORTER_2"/>
    <property type="match status" value="1"/>
</dbReference>
<dbReference type="EMBL" id="JACHNF010000001">
    <property type="protein sequence ID" value="MBB5983723.1"/>
    <property type="molecule type" value="Genomic_DNA"/>
</dbReference>
<proteinExistence type="inferred from homology"/>
<dbReference type="Pfam" id="PF00005">
    <property type="entry name" value="ABC_tran"/>
    <property type="match status" value="1"/>
</dbReference>
<dbReference type="InterPro" id="IPR003439">
    <property type="entry name" value="ABC_transporter-like_ATP-bd"/>
</dbReference>
<name>A0A841DYS7_9ACTN</name>
<feature type="compositionally biased region" description="Basic and acidic residues" evidence="5">
    <location>
        <begin position="260"/>
        <end position="269"/>
    </location>
</feature>
<dbReference type="CDD" id="cd03257">
    <property type="entry name" value="ABC_NikE_OppD_transporters"/>
    <property type="match status" value="1"/>
</dbReference>
<dbReference type="RefSeq" id="WP_184841950.1">
    <property type="nucleotide sequence ID" value="NZ_BAAAVN010000012.1"/>
</dbReference>
<dbReference type="GO" id="GO:0016887">
    <property type="term" value="F:ATP hydrolysis activity"/>
    <property type="evidence" value="ECO:0007669"/>
    <property type="project" value="InterPro"/>
</dbReference>
<evidence type="ECO:0000256" key="3">
    <source>
        <dbReference type="ARBA" id="ARBA00022741"/>
    </source>
</evidence>
<keyword evidence="2" id="KW-0813">Transport</keyword>
<reference evidence="7 8" key="1">
    <citation type="submission" date="2020-08" db="EMBL/GenBank/DDBJ databases">
        <title>Sequencing the genomes of 1000 actinobacteria strains.</title>
        <authorList>
            <person name="Klenk H.-P."/>
        </authorList>
    </citation>
    <scope>NUCLEOTIDE SEQUENCE [LARGE SCALE GENOMIC DNA]</scope>
    <source>
        <strain evidence="7 8">DSM 17294</strain>
    </source>
</reference>
<comment type="caution">
    <text evidence="7">The sequence shown here is derived from an EMBL/GenBank/DDBJ whole genome shotgun (WGS) entry which is preliminary data.</text>
</comment>
<dbReference type="Gene3D" id="3.40.50.300">
    <property type="entry name" value="P-loop containing nucleotide triphosphate hydrolases"/>
    <property type="match status" value="1"/>
</dbReference>
<protein>
    <submittedName>
        <fullName evidence="7">ABC-type glutathione transport system ATPase component</fullName>
    </submittedName>
</protein>
<evidence type="ECO:0000256" key="5">
    <source>
        <dbReference type="SAM" id="MobiDB-lite"/>
    </source>
</evidence>
<dbReference type="InterPro" id="IPR017871">
    <property type="entry name" value="ABC_transporter-like_CS"/>
</dbReference>
<dbReference type="InterPro" id="IPR027417">
    <property type="entry name" value="P-loop_NTPase"/>
</dbReference>
<accession>A0A841DYS7</accession>
<comment type="similarity">
    <text evidence="1">Belongs to the ABC transporter superfamily.</text>
</comment>
<dbReference type="PROSITE" id="PS00211">
    <property type="entry name" value="ABC_TRANSPORTER_1"/>
    <property type="match status" value="1"/>
</dbReference>
<dbReference type="AlphaFoldDB" id="A0A841DYS7"/>
<evidence type="ECO:0000313" key="7">
    <source>
        <dbReference type="EMBL" id="MBB5983723.1"/>
    </source>
</evidence>
<dbReference type="GO" id="GO:0055085">
    <property type="term" value="P:transmembrane transport"/>
    <property type="evidence" value="ECO:0007669"/>
    <property type="project" value="UniProtKB-ARBA"/>
</dbReference>
<dbReference type="GO" id="GO:0005524">
    <property type="term" value="F:ATP binding"/>
    <property type="evidence" value="ECO:0007669"/>
    <property type="project" value="UniProtKB-KW"/>
</dbReference>
<dbReference type="InterPro" id="IPR003593">
    <property type="entry name" value="AAA+_ATPase"/>
</dbReference>
<sequence length="269" mass="28931">MTEPILEVAELHKQFGAVTAVNHVSFALAPGESLAIVGESGSGKTTVAKLVVGLEAATSGRIVACGSDRSTPARSAKERRRRGRNVQMVFQDPYLSLDPRQTPAAAIDEVLRLHTTYDTSTRGRRTQELAGLVGLDDRQLHALPARLSGGQRQRVAIARALAAEPQVLILDEAVAALDVSIQAQVLGLLADIRAQTGVAYLFISHDLAVVRQVSDRIAVMKGGEIVEAGETLGTLDHPRHPYTRLLRDSVPGPGWKPSRRPVDLPEEAR</sequence>
<dbReference type="PANTHER" id="PTHR43776">
    <property type="entry name" value="TRANSPORT ATP-BINDING PROTEIN"/>
    <property type="match status" value="1"/>
</dbReference>
<dbReference type="SMART" id="SM00382">
    <property type="entry name" value="AAA"/>
    <property type="match status" value="1"/>
</dbReference>
<organism evidence="7 8">
    <name type="scientific">Kribbella solani</name>
    <dbReference type="NCBI Taxonomy" id="236067"/>
    <lineage>
        <taxon>Bacteria</taxon>
        <taxon>Bacillati</taxon>
        <taxon>Actinomycetota</taxon>
        <taxon>Actinomycetes</taxon>
        <taxon>Propionibacteriales</taxon>
        <taxon>Kribbellaceae</taxon>
        <taxon>Kribbella</taxon>
    </lineage>
</organism>
<evidence type="ECO:0000256" key="1">
    <source>
        <dbReference type="ARBA" id="ARBA00005417"/>
    </source>
</evidence>
<keyword evidence="4" id="KW-0067">ATP-binding</keyword>
<gene>
    <name evidence="7" type="ORF">HDA44_007064</name>
</gene>